<sequence length="119" mass="14451">MRGGLIEQHTCQVRSRRISNERHDYPELTRNFDNHRGERNNFHRSRNRKTELFFRFFPLHYKFQSNRFRLQNGSFGSFRFREKIVLVAAGSGKNCRRKPILSSCFELPHLRRSRLVHLF</sequence>
<evidence type="ECO:0000313" key="2">
    <source>
        <dbReference type="Proteomes" id="UP000825729"/>
    </source>
</evidence>
<dbReference type="Proteomes" id="UP000825729">
    <property type="component" value="Unassembled WGS sequence"/>
</dbReference>
<proteinExistence type="predicted"/>
<organism evidence="1 2">
    <name type="scientific">Aristolochia fimbriata</name>
    <name type="common">White veined hardy Dutchman's pipe vine</name>
    <dbReference type="NCBI Taxonomy" id="158543"/>
    <lineage>
        <taxon>Eukaryota</taxon>
        <taxon>Viridiplantae</taxon>
        <taxon>Streptophyta</taxon>
        <taxon>Embryophyta</taxon>
        <taxon>Tracheophyta</taxon>
        <taxon>Spermatophyta</taxon>
        <taxon>Magnoliopsida</taxon>
        <taxon>Magnoliidae</taxon>
        <taxon>Piperales</taxon>
        <taxon>Aristolochiaceae</taxon>
        <taxon>Aristolochia</taxon>
    </lineage>
</organism>
<dbReference type="AlphaFoldDB" id="A0AAV7F2Z6"/>
<evidence type="ECO:0000313" key="1">
    <source>
        <dbReference type="EMBL" id="KAG9454172.1"/>
    </source>
</evidence>
<gene>
    <name evidence="1" type="ORF">H6P81_007076</name>
</gene>
<comment type="caution">
    <text evidence="1">The sequence shown here is derived from an EMBL/GenBank/DDBJ whole genome shotgun (WGS) entry which is preliminary data.</text>
</comment>
<accession>A0AAV7F2Z6</accession>
<dbReference type="EMBL" id="JAINDJ010000003">
    <property type="protein sequence ID" value="KAG9454172.1"/>
    <property type="molecule type" value="Genomic_DNA"/>
</dbReference>
<protein>
    <submittedName>
        <fullName evidence="1">Uncharacterized protein</fullName>
    </submittedName>
</protein>
<name>A0AAV7F2Z6_ARIFI</name>
<keyword evidence="2" id="KW-1185">Reference proteome</keyword>
<reference evidence="1 2" key="1">
    <citation type="submission" date="2021-07" db="EMBL/GenBank/DDBJ databases">
        <title>The Aristolochia fimbriata genome: insights into angiosperm evolution, floral development and chemical biosynthesis.</title>
        <authorList>
            <person name="Jiao Y."/>
        </authorList>
    </citation>
    <scope>NUCLEOTIDE SEQUENCE [LARGE SCALE GENOMIC DNA]</scope>
    <source>
        <strain evidence="1">IBCAS-2021</strain>
        <tissue evidence="1">Leaf</tissue>
    </source>
</reference>